<dbReference type="SUPFAM" id="SSF55729">
    <property type="entry name" value="Acyl-CoA N-acyltransferases (Nat)"/>
    <property type="match status" value="1"/>
</dbReference>
<dbReference type="EMBL" id="BAAALT010000254">
    <property type="protein sequence ID" value="GAA1829453.1"/>
    <property type="molecule type" value="Genomic_DNA"/>
</dbReference>
<evidence type="ECO:0000313" key="3">
    <source>
        <dbReference type="Proteomes" id="UP001500218"/>
    </source>
</evidence>
<name>A0ABN2MKU1_9ACTN</name>
<dbReference type="InterPro" id="IPR051531">
    <property type="entry name" value="N-acetyltransferase"/>
</dbReference>
<evidence type="ECO:0000313" key="2">
    <source>
        <dbReference type="EMBL" id="GAA1829453.1"/>
    </source>
</evidence>
<dbReference type="PANTHER" id="PTHR43792:SF1">
    <property type="entry name" value="N-ACETYLTRANSFERASE DOMAIN-CONTAINING PROTEIN"/>
    <property type="match status" value="1"/>
</dbReference>
<protein>
    <submittedName>
        <fullName evidence="2">GNAT family protein</fullName>
    </submittedName>
</protein>
<dbReference type="InterPro" id="IPR016181">
    <property type="entry name" value="Acyl_CoA_acyltransferase"/>
</dbReference>
<evidence type="ECO:0000259" key="1">
    <source>
        <dbReference type="PROSITE" id="PS51186"/>
    </source>
</evidence>
<feature type="domain" description="N-acetyltransferase" evidence="1">
    <location>
        <begin position="18"/>
        <end position="186"/>
    </location>
</feature>
<dbReference type="Pfam" id="PF13302">
    <property type="entry name" value="Acetyltransf_3"/>
    <property type="match status" value="1"/>
</dbReference>
<proteinExistence type="predicted"/>
<dbReference type="PROSITE" id="PS51186">
    <property type="entry name" value="GNAT"/>
    <property type="match status" value="1"/>
</dbReference>
<dbReference type="Gene3D" id="3.40.630.30">
    <property type="match status" value="1"/>
</dbReference>
<gene>
    <name evidence="2" type="ORF">GCM10009682_55470</name>
</gene>
<accession>A0ABN2MKU1</accession>
<dbReference type="RefSeq" id="WP_344138665.1">
    <property type="nucleotide sequence ID" value="NZ_BAAALT010000254.1"/>
</dbReference>
<organism evidence="2 3">
    <name type="scientific">Luedemannella flava</name>
    <dbReference type="NCBI Taxonomy" id="349316"/>
    <lineage>
        <taxon>Bacteria</taxon>
        <taxon>Bacillati</taxon>
        <taxon>Actinomycetota</taxon>
        <taxon>Actinomycetes</taxon>
        <taxon>Micromonosporales</taxon>
        <taxon>Micromonosporaceae</taxon>
        <taxon>Luedemannella</taxon>
    </lineage>
</organism>
<dbReference type="Proteomes" id="UP001500218">
    <property type="component" value="Unassembled WGS sequence"/>
</dbReference>
<dbReference type="InterPro" id="IPR000182">
    <property type="entry name" value="GNAT_dom"/>
</dbReference>
<reference evidence="3" key="1">
    <citation type="journal article" date="2019" name="Int. J. Syst. Evol. Microbiol.">
        <title>The Global Catalogue of Microorganisms (GCM) 10K type strain sequencing project: providing services to taxonomists for standard genome sequencing and annotation.</title>
        <authorList>
            <consortium name="The Broad Institute Genomics Platform"/>
            <consortium name="The Broad Institute Genome Sequencing Center for Infectious Disease"/>
            <person name="Wu L."/>
            <person name="Ma J."/>
        </authorList>
    </citation>
    <scope>NUCLEOTIDE SEQUENCE [LARGE SCALE GENOMIC DNA]</scope>
    <source>
        <strain evidence="3">JCM 13250</strain>
    </source>
</reference>
<keyword evidence="3" id="KW-1185">Reference proteome</keyword>
<sequence length="195" mass="21624">MFGSCRRTGLHIVRTPRLWIVSARDCDLPAYHAIHRDPAAQRWLGWPDELLQPAEPPRVDLPLRRRDGILRPTRDQLVFVAVDRATKKMAAGIGVTSAADGRHEIGGAVAAAFRGRGYGTEALRAVCDLAHRHFGIFWLRAGCEVDNVASIGWLRSAGFAPADGPATHTLPNGRVIESLWWGRGDPRARRRCPWL</sequence>
<dbReference type="PANTHER" id="PTHR43792">
    <property type="entry name" value="GNAT FAMILY, PUTATIVE (AFU_ORTHOLOGUE AFUA_3G00765)-RELATED-RELATED"/>
    <property type="match status" value="1"/>
</dbReference>
<comment type="caution">
    <text evidence="2">The sequence shown here is derived from an EMBL/GenBank/DDBJ whole genome shotgun (WGS) entry which is preliminary data.</text>
</comment>